<dbReference type="Proteomes" id="UP000700706">
    <property type="component" value="Unassembled WGS sequence"/>
</dbReference>
<reference evidence="3" key="1">
    <citation type="submission" date="2020-06" db="EMBL/GenBank/DDBJ databases">
        <title>Stable isotope informed genome-resolved metagenomics uncovers potential trophic interactions in rhizosphere soil.</title>
        <authorList>
            <person name="Starr E.P."/>
            <person name="Shi S."/>
            <person name="Blazewicz S.J."/>
            <person name="Koch B.J."/>
            <person name="Probst A.J."/>
            <person name="Hungate B.A."/>
            <person name="Pett-Ridge J."/>
            <person name="Firestone M.K."/>
            <person name="Banfield J.F."/>
        </authorList>
    </citation>
    <scope>NUCLEOTIDE SEQUENCE</scope>
    <source>
        <strain evidence="3">YM_69_17</strain>
    </source>
</reference>
<dbReference type="Pfam" id="PF04230">
    <property type="entry name" value="PS_pyruv_trans"/>
    <property type="match status" value="2"/>
</dbReference>
<protein>
    <submittedName>
        <fullName evidence="3">Polysaccharide pyruvyl transferase family protein</fullName>
    </submittedName>
</protein>
<evidence type="ECO:0000259" key="2">
    <source>
        <dbReference type="Pfam" id="PF04230"/>
    </source>
</evidence>
<comment type="caution">
    <text evidence="3">The sequence shown here is derived from an EMBL/GenBank/DDBJ whole genome shotgun (WGS) entry which is preliminary data.</text>
</comment>
<evidence type="ECO:0000256" key="1">
    <source>
        <dbReference type="SAM" id="MobiDB-lite"/>
    </source>
</evidence>
<accession>A0A952FIG8</accession>
<dbReference type="AlphaFoldDB" id="A0A952FIG8"/>
<dbReference type="GO" id="GO:0016740">
    <property type="term" value="F:transferase activity"/>
    <property type="evidence" value="ECO:0007669"/>
    <property type="project" value="UniProtKB-KW"/>
</dbReference>
<keyword evidence="3" id="KW-0808">Transferase</keyword>
<name>A0A952FIG8_9PROT</name>
<gene>
    <name evidence="3" type="ORF">JF625_09120</name>
</gene>
<dbReference type="InterPro" id="IPR007345">
    <property type="entry name" value="Polysacch_pyruvyl_Trfase"/>
</dbReference>
<feature type="domain" description="Polysaccharide pyruvyl transferase" evidence="2">
    <location>
        <begin position="519"/>
        <end position="679"/>
    </location>
</feature>
<feature type="compositionally biased region" description="Low complexity" evidence="1">
    <location>
        <begin position="390"/>
        <end position="407"/>
    </location>
</feature>
<sequence>MNSLLRATRDAGQIPLSWAGSTLEMDYLNFGDALSPVMVALLSGLDVARVPTKSKSIRMGAVGTIGHGFEGGEVWFWGTGCSGWKNPSAPMPERLPFTVPPESTFHVPASRGPVSARLLGGKAKGGVYGDPVWLLPRFYKPQVEKKWDVGVILHLSELADRSFTQANPRADYKRFEVPAEFADRVHLISTVTPIGIGGLQDKVDEILACKRIVSTSLHGMVIAESYGIPCLYFSPQGNEAGLTLTELTPEGTTDLRIVDLYTGIGKDKIWSYSQPRGIATDWQDVLDTIDDVWEPVSIDEDALINAFPLEAKPLAAPAGKTVWDHPVLTGLVLQHSVEELRREDRKRVALVRAGGAKTEAAATVAAAAKPAPALKVVSAMTIPSTPTPAKPLAATASSAPMPTSPMTDGSAAIARAPEPVLEPTPAPAAVAAPAAAKPGAPSRERLEALLRFNAKRLSIPLSWVATTSEHPHANLGDALSAVVVAAIAGIPVRRAAFDDASERMVAVGTIGHAQKNGVLHFWGTGMDATLNPVDRSIRQYMRPQNTDFVVHGVRGRKTQAVLRGQGITVPDVFGDPVWFLPRIMPMNHVKKTHELGVILHISELASMDPQSGVKEALKRYNIPPSLAGSIRLINTYTAPKVDAFAAKVEEIVSCKRIISTSLHGMVIAETYGVPCGWFGTYEGGRLLLDVDDPENRIDHRIRDFYSGVGKPGVIAFCRDRSLETPWEDVITWIDETWQPLRYDGRDLFEAFPVAHGVSFDDAVWPVSGDVYARIPF</sequence>
<organism evidence="3 4">
    <name type="scientific">Inquilinus limosus</name>
    <dbReference type="NCBI Taxonomy" id="171674"/>
    <lineage>
        <taxon>Bacteria</taxon>
        <taxon>Pseudomonadati</taxon>
        <taxon>Pseudomonadota</taxon>
        <taxon>Alphaproteobacteria</taxon>
        <taxon>Rhodospirillales</taxon>
        <taxon>Rhodospirillaceae</taxon>
        <taxon>Inquilinus</taxon>
    </lineage>
</organism>
<feature type="domain" description="Polysaccharide pyruvyl transferase" evidence="2">
    <location>
        <begin position="111"/>
        <end position="235"/>
    </location>
</feature>
<proteinExistence type="predicted"/>
<evidence type="ECO:0000313" key="3">
    <source>
        <dbReference type="EMBL" id="MBW8725298.1"/>
    </source>
</evidence>
<evidence type="ECO:0000313" key="4">
    <source>
        <dbReference type="Proteomes" id="UP000700706"/>
    </source>
</evidence>
<feature type="region of interest" description="Disordered" evidence="1">
    <location>
        <begin position="387"/>
        <end position="408"/>
    </location>
</feature>
<dbReference type="EMBL" id="JAEKLZ010000166">
    <property type="protein sequence ID" value="MBW8725298.1"/>
    <property type="molecule type" value="Genomic_DNA"/>
</dbReference>